<name>A0A067S3L4_GALM3</name>
<accession>A0A067S3L4</accession>
<dbReference type="EMBL" id="KL142450">
    <property type="protein sequence ID" value="KDR65396.1"/>
    <property type="molecule type" value="Genomic_DNA"/>
</dbReference>
<evidence type="ECO:0000313" key="2">
    <source>
        <dbReference type="Proteomes" id="UP000027222"/>
    </source>
</evidence>
<sequence length="146" mass="16390">MRVAATGVNSDIAPCGIAFLDAYSSSKDHPKNEHWDLSINNRMQLSSAARLNRIRVISNKLFIFDMGSDATVPWSLAVESATIAVMVCRMDKRISDYGICYELLQRGVKMHTLLPTSVHDLAMPSTRPIPVRLPGYEFTYDDYDAY</sequence>
<feature type="non-terminal residue" evidence="1">
    <location>
        <position position="146"/>
    </location>
</feature>
<evidence type="ECO:0000313" key="1">
    <source>
        <dbReference type="EMBL" id="KDR65396.1"/>
    </source>
</evidence>
<protein>
    <submittedName>
        <fullName evidence="1">Uncharacterized protein</fullName>
    </submittedName>
</protein>
<keyword evidence="2" id="KW-1185">Reference proteome</keyword>
<proteinExistence type="predicted"/>
<dbReference type="OrthoDB" id="3270336at2759"/>
<dbReference type="AlphaFoldDB" id="A0A067S3L4"/>
<reference evidence="2" key="1">
    <citation type="journal article" date="2014" name="Proc. Natl. Acad. Sci. U.S.A.">
        <title>Extensive sampling of basidiomycete genomes demonstrates inadequacy of the white-rot/brown-rot paradigm for wood decay fungi.</title>
        <authorList>
            <person name="Riley R."/>
            <person name="Salamov A.A."/>
            <person name="Brown D.W."/>
            <person name="Nagy L.G."/>
            <person name="Floudas D."/>
            <person name="Held B.W."/>
            <person name="Levasseur A."/>
            <person name="Lombard V."/>
            <person name="Morin E."/>
            <person name="Otillar R."/>
            <person name="Lindquist E.A."/>
            <person name="Sun H."/>
            <person name="LaButti K.M."/>
            <person name="Schmutz J."/>
            <person name="Jabbour D."/>
            <person name="Luo H."/>
            <person name="Baker S.E."/>
            <person name="Pisabarro A.G."/>
            <person name="Walton J.D."/>
            <person name="Blanchette R.A."/>
            <person name="Henrissat B."/>
            <person name="Martin F."/>
            <person name="Cullen D."/>
            <person name="Hibbett D.S."/>
            <person name="Grigoriev I.V."/>
        </authorList>
    </citation>
    <scope>NUCLEOTIDE SEQUENCE [LARGE SCALE GENOMIC DNA]</scope>
    <source>
        <strain evidence="2">CBS 339.88</strain>
    </source>
</reference>
<dbReference type="Proteomes" id="UP000027222">
    <property type="component" value="Unassembled WGS sequence"/>
</dbReference>
<gene>
    <name evidence="1" type="ORF">GALMADRAFT_81908</name>
</gene>
<organism evidence="1 2">
    <name type="scientific">Galerina marginata (strain CBS 339.88)</name>
    <dbReference type="NCBI Taxonomy" id="685588"/>
    <lineage>
        <taxon>Eukaryota</taxon>
        <taxon>Fungi</taxon>
        <taxon>Dikarya</taxon>
        <taxon>Basidiomycota</taxon>
        <taxon>Agaricomycotina</taxon>
        <taxon>Agaricomycetes</taxon>
        <taxon>Agaricomycetidae</taxon>
        <taxon>Agaricales</taxon>
        <taxon>Agaricineae</taxon>
        <taxon>Strophariaceae</taxon>
        <taxon>Galerina</taxon>
    </lineage>
</organism>
<dbReference type="HOGENOM" id="CLU_1781878_0_0_1"/>
<dbReference type="STRING" id="685588.A0A067S3L4"/>